<dbReference type="EMBL" id="VFPH01000002">
    <property type="protein sequence ID" value="TQM37012.1"/>
    <property type="molecule type" value="Genomic_DNA"/>
</dbReference>
<name>A0A543FT68_9PSEU</name>
<reference evidence="1 2" key="1">
    <citation type="submission" date="2019-06" db="EMBL/GenBank/DDBJ databases">
        <title>Sequencing the genomes of 1000 actinobacteria strains.</title>
        <authorList>
            <person name="Klenk H.-P."/>
        </authorList>
    </citation>
    <scope>NUCLEOTIDE SEQUENCE [LARGE SCALE GENOMIC DNA]</scope>
    <source>
        <strain evidence="1 2">DSM 45511</strain>
    </source>
</reference>
<proteinExistence type="predicted"/>
<organism evidence="1 2">
    <name type="scientific">Pseudonocardia cypriaca</name>
    <dbReference type="NCBI Taxonomy" id="882449"/>
    <lineage>
        <taxon>Bacteria</taxon>
        <taxon>Bacillati</taxon>
        <taxon>Actinomycetota</taxon>
        <taxon>Actinomycetes</taxon>
        <taxon>Pseudonocardiales</taxon>
        <taxon>Pseudonocardiaceae</taxon>
        <taxon>Pseudonocardia</taxon>
    </lineage>
</organism>
<accession>A0A543FT68</accession>
<dbReference type="RefSeq" id="WP_142103902.1">
    <property type="nucleotide sequence ID" value="NZ_VFPH01000002.1"/>
</dbReference>
<protein>
    <submittedName>
        <fullName evidence="1">Uncharacterized protein</fullName>
    </submittedName>
</protein>
<gene>
    <name evidence="1" type="ORF">FB388_4210</name>
</gene>
<evidence type="ECO:0000313" key="1">
    <source>
        <dbReference type="EMBL" id="TQM37012.1"/>
    </source>
</evidence>
<evidence type="ECO:0000313" key="2">
    <source>
        <dbReference type="Proteomes" id="UP000319818"/>
    </source>
</evidence>
<keyword evidence="2" id="KW-1185">Reference proteome</keyword>
<dbReference type="OrthoDB" id="5179393at2"/>
<dbReference type="Proteomes" id="UP000319818">
    <property type="component" value="Unassembled WGS sequence"/>
</dbReference>
<dbReference type="AlphaFoldDB" id="A0A543FT68"/>
<comment type="caution">
    <text evidence="1">The sequence shown here is derived from an EMBL/GenBank/DDBJ whole genome shotgun (WGS) entry which is preliminary data.</text>
</comment>
<sequence length="120" mass="12400">MPDFIVIKSQDCTSDQESDITVSLIYNGGATVTLMLDAVGALMTGTGADVETALSYVGNGLDQVVLASDEPLSGWAGADVLEVMWGVQALLNPEVAAAYADPPDVDPDWRFGGDCTAGTS</sequence>